<dbReference type="OrthoDB" id="9813051at2"/>
<reference evidence="2 3" key="1">
    <citation type="submission" date="2018-03" db="EMBL/GenBank/DDBJ databases">
        <authorList>
            <person name="Gulvik C.A."/>
        </authorList>
    </citation>
    <scope>NUCLEOTIDE SEQUENCE [LARGE SCALE GENOMIC DNA]</scope>
    <source>
        <strain evidence="2 3">JCM 31581</strain>
    </source>
</reference>
<dbReference type="InterPro" id="IPR010178">
    <property type="entry name" value="Lit"/>
</dbReference>
<feature type="transmembrane region" description="Helical" evidence="1">
    <location>
        <begin position="94"/>
        <end position="113"/>
    </location>
</feature>
<feature type="transmembrane region" description="Helical" evidence="1">
    <location>
        <begin position="179"/>
        <end position="203"/>
    </location>
</feature>
<sequence>MNQKTWLFRLGVISLVLTIVTVSITVTINAYPLYVWELKQSGISETYQLSIQNILTNYKVLMNYLNNPWIKQLHLPDFSSSKEGLQHFKEVKQLFFLNYFLLIVTIYPTYRFIRGLMSESQMWRLIRPFQYLSLFPFLGFFGMIVGFDQIFVGFHKLLFRNDYWLFNPYTDPIIEVLPASYFLHCFLLAIICIELLFLITLWLSKKSLTKETE</sequence>
<dbReference type="NCBIfam" id="TIGR01906">
    <property type="entry name" value="integ_TIGR01906"/>
    <property type="match status" value="1"/>
</dbReference>
<evidence type="ECO:0000256" key="1">
    <source>
        <dbReference type="SAM" id="Phobius"/>
    </source>
</evidence>
<keyword evidence="3" id="KW-1185">Reference proteome</keyword>
<proteinExistence type="predicted"/>
<protein>
    <submittedName>
        <fullName evidence="2">TIGR01906 family membrane protein</fullName>
    </submittedName>
</protein>
<dbReference type="AlphaFoldDB" id="A0A429Z6K7"/>
<feature type="transmembrane region" description="Helical" evidence="1">
    <location>
        <begin position="134"/>
        <end position="159"/>
    </location>
</feature>
<comment type="caution">
    <text evidence="2">The sequence shown here is derived from an EMBL/GenBank/DDBJ whole genome shotgun (WGS) entry which is preliminary data.</text>
</comment>
<accession>A0A429Z6K7</accession>
<keyword evidence="1" id="KW-1133">Transmembrane helix</keyword>
<gene>
    <name evidence="2" type="ORF">C7P63_05940</name>
</gene>
<feature type="transmembrane region" description="Helical" evidence="1">
    <location>
        <begin position="7"/>
        <end position="31"/>
    </location>
</feature>
<evidence type="ECO:0000313" key="3">
    <source>
        <dbReference type="Proteomes" id="UP000277864"/>
    </source>
</evidence>
<evidence type="ECO:0000313" key="2">
    <source>
        <dbReference type="EMBL" id="RST89313.1"/>
    </source>
</evidence>
<organism evidence="2 3">
    <name type="scientific">Vagococcus humatus</name>
    <dbReference type="NCBI Taxonomy" id="1889241"/>
    <lineage>
        <taxon>Bacteria</taxon>
        <taxon>Bacillati</taxon>
        <taxon>Bacillota</taxon>
        <taxon>Bacilli</taxon>
        <taxon>Lactobacillales</taxon>
        <taxon>Enterococcaceae</taxon>
        <taxon>Vagococcus</taxon>
    </lineage>
</organism>
<dbReference type="Pfam" id="PF07314">
    <property type="entry name" value="Lit"/>
    <property type="match status" value="1"/>
</dbReference>
<dbReference type="EMBL" id="PXZH01000002">
    <property type="protein sequence ID" value="RST89313.1"/>
    <property type="molecule type" value="Genomic_DNA"/>
</dbReference>
<dbReference type="Proteomes" id="UP000277864">
    <property type="component" value="Unassembled WGS sequence"/>
</dbReference>
<name>A0A429Z6K7_9ENTE</name>
<keyword evidence="1" id="KW-0472">Membrane</keyword>
<keyword evidence="1" id="KW-0812">Transmembrane</keyword>